<reference evidence="3" key="2">
    <citation type="journal article" date="2023" name="BMC Genomics">
        <title>Pest status, molecular evolution, and epigenetic factors derived from the genome assembly of Frankliniella fusca, a thysanopteran phytovirus vector.</title>
        <authorList>
            <person name="Catto M.A."/>
            <person name="Labadie P.E."/>
            <person name="Jacobson A.L."/>
            <person name="Kennedy G.G."/>
            <person name="Srinivasan R."/>
            <person name="Hunt B.G."/>
        </authorList>
    </citation>
    <scope>NUCLEOTIDE SEQUENCE</scope>
    <source>
        <strain evidence="3">PL_HMW_Pooled</strain>
    </source>
</reference>
<sequence length="236" mass="25381">MLVMLLLLVVSGVVSGPGPNTEEPTASPGPLTRAPAPPTRPTPAEVPVNDAPAPPAASASPQQARAADQDADDEDVVDDTEPDQDAALASQSDLLGLSGTLGGPLGTKERLELVRKLLKQEPLIDGHNDLPWNIRKFVHNRLARLQLEDLRQGPGPWSRSKWSQTDLSRLRTGSVGGQFWAAYVPCEAQYLNAVQLTLEQVDVIKRVIAKYPAHLRAAASADEFLKNPDKNSQNIA</sequence>
<dbReference type="GO" id="GO:0006508">
    <property type="term" value="P:proteolysis"/>
    <property type="evidence" value="ECO:0007669"/>
    <property type="project" value="UniProtKB-KW"/>
</dbReference>
<keyword evidence="4" id="KW-1185">Reference proteome</keyword>
<feature type="chain" id="PRO_5041783697" description="Dipeptidase" evidence="1">
    <location>
        <begin position="17"/>
        <end position="236"/>
    </location>
</feature>
<keyword evidence="1" id="KW-0472">Membrane</keyword>
<keyword evidence="1" id="KW-0378">Hydrolase</keyword>
<feature type="signal peptide" evidence="1">
    <location>
        <begin position="1"/>
        <end position="16"/>
    </location>
</feature>
<evidence type="ECO:0000256" key="2">
    <source>
        <dbReference type="SAM" id="MobiDB-lite"/>
    </source>
</evidence>
<organism evidence="3 4">
    <name type="scientific">Frankliniella fusca</name>
    <dbReference type="NCBI Taxonomy" id="407009"/>
    <lineage>
        <taxon>Eukaryota</taxon>
        <taxon>Metazoa</taxon>
        <taxon>Ecdysozoa</taxon>
        <taxon>Arthropoda</taxon>
        <taxon>Hexapoda</taxon>
        <taxon>Insecta</taxon>
        <taxon>Pterygota</taxon>
        <taxon>Neoptera</taxon>
        <taxon>Paraneoptera</taxon>
        <taxon>Thysanoptera</taxon>
        <taxon>Terebrantia</taxon>
        <taxon>Thripoidea</taxon>
        <taxon>Thripidae</taxon>
        <taxon>Frankliniella</taxon>
    </lineage>
</organism>
<dbReference type="EMBL" id="JAHWGI010000924">
    <property type="protein sequence ID" value="KAK3918267.1"/>
    <property type="molecule type" value="Genomic_DNA"/>
</dbReference>
<name>A0AAE1HBD3_9NEOP</name>
<keyword evidence="1" id="KW-0732">Signal</keyword>
<dbReference type="PANTHER" id="PTHR10443:SF12">
    <property type="entry name" value="DIPEPTIDASE"/>
    <property type="match status" value="1"/>
</dbReference>
<comment type="cofactor">
    <cofactor evidence="1">
        <name>Zn(2+)</name>
        <dbReference type="ChEBI" id="CHEBI:29105"/>
    </cofactor>
</comment>
<keyword evidence="1" id="KW-0224">Dipeptidase</keyword>
<accession>A0AAE1HBD3</accession>
<dbReference type="PANTHER" id="PTHR10443">
    <property type="entry name" value="MICROSOMAL DIPEPTIDASE"/>
    <property type="match status" value="1"/>
</dbReference>
<comment type="caution">
    <text evidence="3">The sequence shown here is derived from an EMBL/GenBank/DDBJ whole genome shotgun (WGS) entry which is preliminary data.</text>
</comment>
<feature type="region of interest" description="Disordered" evidence="2">
    <location>
        <begin position="14"/>
        <end position="83"/>
    </location>
</feature>
<dbReference type="GO" id="GO:0098552">
    <property type="term" value="C:side of membrane"/>
    <property type="evidence" value="ECO:0007669"/>
    <property type="project" value="UniProtKB-KW"/>
</dbReference>
<dbReference type="SUPFAM" id="SSF51556">
    <property type="entry name" value="Metallo-dependent hydrolases"/>
    <property type="match status" value="1"/>
</dbReference>
<keyword evidence="1" id="KW-0336">GPI-anchor</keyword>
<keyword evidence="1" id="KW-0862">Zinc</keyword>
<keyword evidence="1" id="KW-0449">Lipoprotein</keyword>
<evidence type="ECO:0000256" key="1">
    <source>
        <dbReference type="RuleBase" id="RU341113"/>
    </source>
</evidence>
<dbReference type="InterPro" id="IPR008257">
    <property type="entry name" value="Pept_M19"/>
</dbReference>
<keyword evidence="1" id="KW-1015">Disulfide bond</keyword>
<dbReference type="Gene3D" id="3.20.20.140">
    <property type="entry name" value="Metal-dependent hydrolases"/>
    <property type="match status" value="1"/>
</dbReference>
<comment type="subunit">
    <text evidence="1">Homodimer; disulfide-linked.</text>
</comment>
<comment type="catalytic activity">
    <reaction evidence="1">
        <text>an L-aminoacyl-L-amino acid + H2O = 2 an L-alpha-amino acid</text>
        <dbReference type="Rhea" id="RHEA:48940"/>
        <dbReference type="ChEBI" id="CHEBI:15377"/>
        <dbReference type="ChEBI" id="CHEBI:59869"/>
        <dbReference type="ChEBI" id="CHEBI:77460"/>
        <dbReference type="EC" id="3.4.13.19"/>
    </reaction>
</comment>
<feature type="compositionally biased region" description="Low complexity" evidence="2">
    <location>
        <begin position="42"/>
        <end position="66"/>
    </location>
</feature>
<comment type="subcellular location">
    <subcellularLocation>
        <location evidence="1">Membrane</location>
        <topology evidence="1">Lipid-anchor</topology>
        <topology evidence="1">GPI-anchor</topology>
    </subcellularLocation>
</comment>
<dbReference type="Pfam" id="PF01244">
    <property type="entry name" value="Peptidase_M19"/>
    <property type="match status" value="1"/>
</dbReference>
<dbReference type="GO" id="GO:0046872">
    <property type="term" value="F:metal ion binding"/>
    <property type="evidence" value="ECO:0007669"/>
    <property type="project" value="UniProtKB-UniRule"/>
</dbReference>
<dbReference type="Proteomes" id="UP001219518">
    <property type="component" value="Unassembled WGS sequence"/>
</dbReference>
<keyword evidence="1" id="KW-0479">Metal-binding</keyword>
<gene>
    <name evidence="3" type="ORF">KUF71_026342</name>
</gene>
<dbReference type="InterPro" id="IPR032466">
    <property type="entry name" value="Metal_Hydrolase"/>
</dbReference>
<dbReference type="EC" id="3.4.13.19" evidence="1"/>
<proteinExistence type="inferred from homology"/>
<comment type="similarity">
    <text evidence="1">Belongs to the metallo-dependent hydrolases superfamily. Peptidase M19 family.</text>
</comment>
<dbReference type="AlphaFoldDB" id="A0AAE1HBD3"/>
<keyword evidence="1" id="KW-0325">Glycoprotein</keyword>
<dbReference type="GO" id="GO:0070573">
    <property type="term" value="F:metallodipeptidase activity"/>
    <property type="evidence" value="ECO:0007669"/>
    <property type="project" value="InterPro"/>
</dbReference>
<evidence type="ECO:0000313" key="4">
    <source>
        <dbReference type="Proteomes" id="UP001219518"/>
    </source>
</evidence>
<evidence type="ECO:0000313" key="3">
    <source>
        <dbReference type="EMBL" id="KAK3918267.1"/>
    </source>
</evidence>
<keyword evidence="1" id="KW-0482">Metalloprotease</keyword>
<reference evidence="3" key="1">
    <citation type="submission" date="2021-07" db="EMBL/GenBank/DDBJ databases">
        <authorList>
            <person name="Catto M.A."/>
            <person name="Jacobson A."/>
            <person name="Kennedy G."/>
            <person name="Labadie P."/>
            <person name="Hunt B.G."/>
            <person name="Srinivasan R."/>
        </authorList>
    </citation>
    <scope>NUCLEOTIDE SEQUENCE</scope>
    <source>
        <strain evidence="3">PL_HMW_Pooled</strain>
        <tissue evidence="3">Head</tissue>
    </source>
</reference>
<keyword evidence="1" id="KW-0645">Protease</keyword>
<protein>
    <recommendedName>
        <fullName evidence="1">Dipeptidase</fullName>
        <ecNumber evidence="1">3.4.13.19</ecNumber>
    </recommendedName>
</protein>
<feature type="compositionally biased region" description="Acidic residues" evidence="2">
    <location>
        <begin position="69"/>
        <end position="83"/>
    </location>
</feature>
<dbReference type="PROSITE" id="PS51365">
    <property type="entry name" value="RENAL_DIPEPTIDASE_2"/>
    <property type="match status" value="1"/>
</dbReference>